<reference evidence="6 7" key="1">
    <citation type="submission" date="2014-08" db="EMBL/GenBank/DDBJ databases">
        <title>Genomic and Phenotypic Diversity of Colwellia psychrerythraea strains from Disparate Marine Basins.</title>
        <authorList>
            <person name="Techtmann S.M."/>
            <person name="Stelling S.C."/>
            <person name="Utturkar S.M."/>
            <person name="Alshibli N."/>
            <person name="Harris A."/>
            <person name="Brown S.D."/>
            <person name="Hazen T.C."/>
        </authorList>
    </citation>
    <scope>NUCLEOTIDE SEQUENCE [LARGE SCALE GENOMIC DNA]</scope>
    <source>
        <strain evidence="6 7">GAB14E</strain>
    </source>
</reference>
<gene>
    <name evidence="6" type="ORF">GAB14E_3160</name>
</gene>
<dbReference type="InterPro" id="IPR036390">
    <property type="entry name" value="WH_DNA-bd_sf"/>
</dbReference>
<dbReference type="GO" id="GO:0003677">
    <property type="term" value="F:DNA binding"/>
    <property type="evidence" value="ECO:0007669"/>
    <property type="project" value="UniProtKB-KW"/>
</dbReference>
<dbReference type="EMBL" id="JQEC01000040">
    <property type="protein sequence ID" value="KGJ91678.1"/>
    <property type="molecule type" value="Genomic_DNA"/>
</dbReference>
<evidence type="ECO:0000256" key="1">
    <source>
        <dbReference type="ARBA" id="ARBA00004496"/>
    </source>
</evidence>
<evidence type="ECO:0000313" key="6">
    <source>
        <dbReference type="EMBL" id="KGJ91678.1"/>
    </source>
</evidence>
<keyword evidence="4" id="KW-0804">Transcription</keyword>
<dbReference type="Proteomes" id="UP000029868">
    <property type="component" value="Unassembled WGS sequence"/>
</dbReference>
<evidence type="ECO:0000256" key="2">
    <source>
        <dbReference type="ARBA" id="ARBA00023015"/>
    </source>
</evidence>
<evidence type="ECO:0000256" key="4">
    <source>
        <dbReference type="ARBA" id="ARBA00023163"/>
    </source>
</evidence>
<name>A0A099KPY5_COLPS</name>
<dbReference type="RefSeq" id="WP_033082896.1">
    <property type="nucleotide sequence ID" value="NZ_JQEC01000040.1"/>
</dbReference>
<dbReference type="InterPro" id="IPR036388">
    <property type="entry name" value="WH-like_DNA-bd_sf"/>
</dbReference>
<dbReference type="AlphaFoldDB" id="A0A099KPY5"/>
<dbReference type="SMART" id="SM00347">
    <property type="entry name" value="HTH_MARR"/>
    <property type="match status" value="1"/>
</dbReference>
<dbReference type="SUPFAM" id="SSF46785">
    <property type="entry name" value="Winged helix' DNA-binding domain"/>
    <property type="match status" value="1"/>
</dbReference>
<dbReference type="InterPro" id="IPR023187">
    <property type="entry name" value="Tscrpt_reg_MarR-type_CS"/>
</dbReference>
<comment type="subcellular location">
    <subcellularLocation>
        <location evidence="1">Cytoplasm</location>
    </subcellularLocation>
</comment>
<sequence length="184" mass="20648">MNDELFNLIERLANLLRQETRLEGQSLGLQPIQQEALYYLSTCNRYSDTTLAVTEFLGLTKGTVSQSLKILESKSLITKLKDNKDRRITHLKVTEAGQEFLAKTCPPQKFTDAITGLAGDEQSETRALLQKVLNNYQQATGRTAFGVCKYCKFNLKTSDGIRCGLTNETLSNQDIILICREFSA</sequence>
<dbReference type="PANTHER" id="PTHR33164">
    <property type="entry name" value="TRANSCRIPTIONAL REGULATOR, MARR FAMILY"/>
    <property type="match status" value="1"/>
</dbReference>
<dbReference type="Gene3D" id="1.10.10.10">
    <property type="entry name" value="Winged helix-like DNA-binding domain superfamily/Winged helix DNA-binding domain"/>
    <property type="match status" value="1"/>
</dbReference>
<keyword evidence="2" id="KW-0805">Transcription regulation</keyword>
<dbReference type="PROSITE" id="PS01117">
    <property type="entry name" value="HTH_MARR_1"/>
    <property type="match status" value="1"/>
</dbReference>
<evidence type="ECO:0000256" key="3">
    <source>
        <dbReference type="ARBA" id="ARBA00023125"/>
    </source>
</evidence>
<evidence type="ECO:0000259" key="5">
    <source>
        <dbReference type="PROSITE" id="PS50995"/>
    </source>
</evidence>
<evidence type="ECO:0000313" key="7">
    <source>
        <dbReference type="Proteomes" id="UP000029868"/>
    </source>
</evidence>
<dbReference type="PATRIC" id="fig|28229.3.peg.2879"/>
<dbReference type="GO" id="GO:0005737">
    <property type="term" value="C:cytoplasm"/>
    <property type="evidence" value="ECO:0007669"/>
    <property type="project" value="UniProtKB-SubCell"/>
</dbReference>
<protein>
    <submittedName>
        <fullName evidence="6">Transcriptional regulator, MarR family</fullName>
    </submittedName>
</protein>
<dbReference type="OrthoDB" id="5522755at2"/>
<dbReference type="InterPro" id="IPR039422">
    <property type="entry name" value="MarR/SlyA-like"/>
</dbReference>
<dbReference type="GO" id="GO:0006950">
    <property type="term" value="P:response to stress"/>
    <property type="evidence" value="ECO:0007669"/>
    <property type="project" value="TreeGrafter"/>
</dbReference>
<proteinExistence type="predicted"/>
<dbReference type="PROSITE" id="PS50995">
    <property type="entry name" value="HTH_MARR_2"/>
    <property type="match status" value="1"/>
</dbReference>
<comment type="caution">
    <text evidence="6">The sequence shown here is derived from an EMBL/GenBank/DDBJ whole genome shotgun (WGS) entry which is preliminary data.</text>
</comment>
<organism evidence="6 7">
    <name type="scientific">Colwellia psychrerythraea</name>
    <name type="common">Vibrio psychroerythus</name>
    <dbReference type="NCBI Taxonomy" id="28229"/>
    <lineage>
        <taxon>Bacteria</taxon>
        <taxon>Pseudomonadati</taxon>
        <taxon>Pseudomonadota</taxon>
        <taxon>Gammaproteobacteria</taxon>
        <taxon>Alteromonadales</taxon>
        <taxon>Colwelliaceae</taxon>
        <taxon>Colwellia</taxon>
    </lineage>
</organism>
<dbReference type="InterPro" id="IPR000835">
    <property type="entry name" value="HTH_MarR-typ"/>
</dbReference>
<dbReference type="GO" id="GO:0003700">
    <property type="term" value="F:DNA-binding transcription factor activity"/>
    <property type="evidence" value="ECO:0007669"/>
    <property type="project" value="InterPro"/>
</dbReference>
<dbReference type="PANTHER" id="PTHR33164:SF5">
    <property type="entry name" value="ORGANIC HYDROPEROXIDE RESISTANCE TRANSCRIPTIONAL REGULATOR"/>
    <property type="match status" value="1"/>
</dbReference>
<accession>A0A099KPY5</accession>
<feature type="domain" description="HTH marR-type" evidence="5">
    <location>
        <begin position="2"/>
        <end position="134"/>
    </location>
</feature>
<dbReference type="Pfam" id="PF01047">
    <property type="entry name" value="MarR"/>
    <property type="match status" value="1"/>
</dbReference>
<keyword evidence="3" id="KW-0238">DNA-binding</keyword>